<dbReference type="EMBL" id="JARKIE010000226">
    <property type="protein sequence ID" value="KAJ7664163.1"/>
    <property type="molecule type" value="Genomic_DNA"/>
</dbReference>
<reference evidence="1" key="1">
    <citation type="submission" date="2023-03" db="EMBL/GenBank/DDBJ databases">
        <title>Massive genome expansion in bonnet fungi (Mycena s.s.) driven by repeated elements and novel gene families across ecological guilds.</title>
        <authorList>
            <consortium name="Lawrence Berkeley National Laboratory"/>
            <person name="Harder C.B."/>
            <person name="Miyauchi S."/>
            <person name="Viragh M."/>
            <person name="Kuo A."/>
            <person name="Thoen E."/>
            <person name="Andreopoulos B."/>
            <person name="Lu D."/>
            <person name="Skrede I."/>
            <person name="Drula E."/>
            <person name="Henrissat B."/>
            <person name="Morin E."/>
            <person name="Kohler A."/>
            <person name="Barry K."/>
            <person name="LaButti K."/>
            <person name="Morin E."/>
            <person name="Salamov A."/>
            <person name="Lipzen A."/>
            <person name="Mereny Z."/>
            <person name="Hegedus B."/>
            <person name="Baldrian P."/>
            <person name="Stursova M."/>
            <person name="Weitz H."/>
            <person name="Taylor A."/>
            <person name="Grigoriev I.V."/>
            <person name="Nagy L.G."/>
            <person name="Martin F."/>
            <person name="Kauserud H."/>
        </authorList>
    </citation>
    <scope>NUCLEOTIDE SEQUENCE</scope>
    <source>
        <strain evidence="1">CBHHK067</strain>
    </source>
</reference>
<dbReference type="AlphaFoldDB" id="A0AAD7CUB2"/>
<dbReference type="Proteomes" id="UP001221757">
    <property type="component" value="Unassembled WGS sequence"/>
</dbReference>
<proteinExistence type="predicted"/>
<name>A0AAD7CUB2_MYCRO</name>
<comment type="caution">
    <text evidence="1">The sequence shown here is derived from an EMBL/GenBank/DDBJ whole genome shotgun (WGS) entry which is preliminary data.</text>
</comment>
<keyword evidence="2" id="KW-1185">Reference proteome</keyword>
<gene>
    <name evidence="1" type="ORF">B0H17DRAFT_1211430</name>
</gene>
<protein>
    <submittedName>
        <fullName evidence="1">Uncharacterized protein</fullName>
    </submittedName>
</protein>
<sequence length="130" mass="14109">MPRASPLLLFLTRPNDAIWQPNTRGNLDVLFGSWHLSVPFNSHNCEHCSDITADLASVSMAQTPALLAALTLAEAMCPATGPSLTPPSLRLDRPLTPDGNRMAVLVSHGTRFLGNTVLDQDLHLGLEHYD</sequence>
<evidence type="ECO:0000313" key="2">
    <source>
        <dbReference type="Proteomes" id="UP001221757"/>
    </source>
</evidence>
<organism evidence="1 2">
    <name type="scientific">Mycena rosella</name>
    <name type="common">Pink bonnet</name>
    <name type="synonym">Agaricus rosellus</name>
    <dbReference type="NCBI Taxonomy" id="1033263"/>
    <lineage>
        <taxon>Eukaryota</taxon>
        <taxon>Fungi</taxon>
        <taxon>Dikarya</taxon>
        <taxon>Basidiomycota</taxon>
        <taxon>Agaricomycotina</taxon>
        <taxon>Agaricomycetes</taxon>
        <taxon>Agaricomycetidae</taxon>
        <taxon>Agaricales</taxon>
        <taxon>Marasmiineae</taxon>
        <taxon>Mycenaceae</taxon>
        <taxon>Mycena</taxon>
    </lineage>
</organism>
<evidence type="ECO:0000313" key="1">
    <source>
        <dbReference type="EMBL" id="KAJ7664163.1"/>
    </source>
</evidence>
<accession>A0AAD7CUB2</accession>